<sequence length="180" mass="19890">MCFVFDLVFVVSQRIKLVRDLMNTPGNNPVQIWVDADACPAPIKEILYRTARRLQVELTLVANQSMHVPSSNLIRLITVPEGADIADDKIVEMLAPGDVVITGDIPLAARVVDKSAIAIGVRGELFDENSVHDRLASRDLMEQFRSAGVDTRGPSQLSKKHLQTFANVLDRTLTRCLKKG</sequence>
<keyword evidence="4" id="KW-1185">Reference proteome</keyword>
<dbReference type="CDD" id="cd18720">
    <property type="entry name" value="PIN_YqxD-like"/>
    <property type="match status" value="1"/>
</dbReference>
<dbReference type="Pfam" id="PF02639">
    <property type="entry name" value="DUF188"/>
    <property type="match status" value="1"/>
</dbReference>
<dbReference type="InterPro" id="IPR003791">
    <property type="entry name" value="UPF0178"/>
</dbReference>
<proteinExistence type="inferred from homology"/>
<dbReference type="HAMAP" id="MF_00489">
    <property type="entry name" value="UPF0178"/>
    <property type="match status" value="1"/>
</dbReference>
<protein>
    <recommendedName>
        <fullName evidence="2">UPF0178 protein I41_47760</fullName>
    </recommendedName>
</protein>
<evidence type="ECO:0000313" key="3">
    <source>
        <dbReference type="EMBL" id="QDT75565.1"/>
    </source>
</evidence>
<dbReference type="Proteomes" id="UP000317909">
    <property type="component" value="Chromosome"/>
</dbReference>
<evidence type="ECO:0000313" key="4">
    <source>
        <dbReference type="Proteomes" id="UP000317909"/>
    </source>
</evidence>
<dbReference type="PANTHER" id="PTHR35146">
    <property type="entry name" value="UPF0178 PROTEIN YAII"/>
    <property type="match status" value="1"/>
</dbReference>
<dbReference type="PANTHER" id="PTHR35146:SF1">
    <property type="entry name" value="UPF0178 PROTEIN YAII"/>
    <property type="match status" value="1"/>
</dbReference>
<evidence type="ECO:0000256" key="1">
    <source>
        <dbReference type="ARBA" id="ARBA00008522"/>
    </source>
</evidence>
<comment type="similarity">
    <text evidence="1 2">Belongs to the UPF0178 family.</text>
</comment>
<dbReference type="NCBIfam" id="NF001095">
    <property type="entry name" value="PRK00124.1"/>
    <property type="match status" value="1"/>
</dbReference>
<dbReference type="KEGG" id="llh:I41_47760"/>
<name>A0A517U4M9_9BACT</name>
<accession>A0A517U4M9</accession>
<gene>
    <name evidence="3" type="ORF">I41_47760</name>
</gene>
<dbReference type="AlphaFoldDB" id="A0A517U4M9"/>
<reference evidence="3 4" key="1">
    <citation type="submission" date="2019-02" db="EMBL/GenBank/DDBJ databases">
        <title>Deep-cultivation of Planctomycetes and their phenomic and genomic characterization uncovers novel biology.</title>
        <authorList>
            <person name="Wiegand S."/>
            <person name="Jogler M."/>
            <person name="Boedeker C."/>
            <person name="Pinto D."/>
            <person name="Vollmers J."/>
            <person name="Rivas-Marin E."/>
            <person name="Kohn T."/>
            <person name="Peeters S.H."/>
            <person name="Heuer A."/>
            <person name="Rast P."/>
            <person name="Oberbeckmann S."/>
            <person name="Bunk B."/>
            <person name="Jeske O."/>
            <person name="Meyerdierks A."/>
            <person name="Storesund J.E."/>
            <person name="Kallscheuer N."/>
            <person name="Luecker S."/>
            <person name="Lage O.M."/>
            <person name="Pohl T."/>
            <person name="Merkel B.J."/>
            <person name="Hornburger P."/>
            <person name="Mueller R.-W."/>
            <person name="Bruemmer F."/>
            <person name="Labrenz M."/>
            <person name="Spormann A.M."/>
            <person name="Op den Camp H."/>
            <person name="Overmann J."/>
            <person name="Amann R."/>
            <person name="Jetten M.S.M."/>
            <person name="Mascher T."/>
            <person name="Medema M.H."/>
            <person name="Devos D.P."/>
            <person name="Kaster A.-K."/>
            <person name="Ovreas L."/>
            <person name="Rohde M."/>
            <person name="Galperin M.Y."/>
            <person name="Jogler C."/>
        </authorList>
    </citation>
    <scope>NUCLEOTIDE SEQUENCE [LARGE SCALE GENOMIC DNA]</scope>
    <source>
        <strain evidence="3 4">I41</strain>
    </source>
</reference>
<dbReference type="EMBL" id="CP036339">
    <property type="protein sequence ID" value="QDT75565.1"/>
    <property type="molecule type" value="Genomic_DNA"/>
</dbReference>
<evidence type="ECO:0000256" key="2">
    <source>
        <dbReference type="HAMAP-Rule" id="MF_00489"/>
    </source>
</evidence>
<organism evidence="3 4">
    <name type="scientific">Lacipirellula limnantheis</name>
    <dbReference type="NCBI Taxonomy" id="2528024"/>
    <lineage>
        <taxon>Bacteria</taxon>
        <taxon>Pseudomonadati</taxon>
        <taxon>Planctomycetota</taxon>
        <taxon>Planctomycetia</taxon>
        <taxon>Pirellulales</taxon>
        <taxon>Lacipirellulaceae</taxon>
        <taxon>Lacipirellula</taxon>
    </lineage>
</organism>